<sequence length="213" mass="24594">MLRTLIKNIPGVKRFARLVGVKGWHDFLLDRLPKHSIGAEIGVHLGDFSQEVLDVLAPTELHLIDPWEYQPATIYQNAWYGGKAEGGQDEMDARYARVCQRFDRQIQAEQVKVHRGYSTDILAQFPDEYFDWIYIDGNHLYDYVKQDLELSLRKTKPDGFIAGDDYTSGGWWHGGVKNAVDEFAQHQTVHLLEIRNRQFIFRRHPAAGSLEQP</sequence>
<dbReference type="InterPro" id="IPR029063">
    <property type="entry name" value="SAM-dependent_MTases_sf"/>
</dbReference>
<dbReference type="AlphaFoldDB" id="A0A9D5Q6H1"/>
<keyword evidence="1" id="KW-0808">Transferase</keyword>
<comment type="caution">
    <text evidence="1">The sequence shown here is derived from an EMBL/GenBank/DDBJ whole genome shotgun (WGS) entry which is preliminary data.</text>
</comment>
<reference evidence="1" key="1">
    <citation type="submission" date="2019-11" db="EMBL/GenBank/DDBJ databases">
        <title>Microbial mats filling the niche in hypersaline microbial mats.</title>
        <authorList>
            <person name="Wong H.L."/>
            <person name="Macleod F.I."/>
            <person name="White R.A. III"/>
            <person name="Burns B.P."/>
        </authorList>
    </citation>
    <scope>NUCLEOTIDE SEQUENCE</scope>
    <source>
        <strain evidence="1">Rbin_158</strain>
    </source>
</reference>
<protein>
    <submittedName>
        <fullName evidence="1">Class I SAM-dependent methyltransferase</fullName>
    </submittedName>
</protein>
<dbReference type="Gene3D" id="3.40.50.150">
    <property type="entry name" value="Vaccinia Virus protein VP39"/>
    <property type="match status" value="1"/>
</dbReference>
<organism evidence="1 2">
    <name type="scientific">candidate division KSB3 bacterium</name>
    <dbReference type="NCBI Taxonomy" id="2044937"/>
    <lineage>
        <taxon>Bacteria</taxon>
        <taxon>candidate division KSB3</taxon>
    </lineage>
</organism>
<dbReference type="Proteomes" id="UP000649604">
    <property type="component" value="Unassembled WGS sequence"/>
</dbReference>
<keyword evidence="1" id="KW-0489">Methyltransferase</keyword>
<evidence type="ECO:0000313" key="1">
    <source>
        <dbReference type="EMBL" id="MBD3325242.1"/>
    </source>
</evidence>
<dbReference type="SUPFAM" id="SSF53335">
    <property type="entry name" value="S-adenosyl-L-methionine-dependent methyltransferases"/>
    <property type="match status" value="1"/>
</dbReference>
<dbReference type="EMBL" id="WJJP01000383">
    <property type="protein sequence ID" value="MBD3325242.1"/>
    <property type="molecule type" value="Genomic_DNA"/>
</dbReference>
<name>A0A9D5Q6H1_9BACT</name>
<dbReference type="Pfam" id="PF13578">
    <property type="entry name" value="Methyltransf_24"/>
    <property type="match status" value="1"/>
</dbReference>
<dbReference type="GO" id="GO:0008168">
    <property type="term" value="F:methyltransferase activity"/>
    <property type="evidence" value="ECO:0007669"/>
    <property type="project" value="UniProtKB-KW"/>
</dbReference>
<proteinExistence type="predicted"/>
<gene>
    <name evidence="1" type="ORF">GF339_11700</name>
</gene>
<evidence type="ECO:0000313" key="2">
    <source>
        <dbReference type="Proteomes" id="UP000649604"/>
    </source>
</evidence>
<dbReference type="GO" id="GO:0032259">
    <property type="term" value="P:methylation"/>
    <property type="evidence" value="ECO:0007669"/>
    <property type="project" value="UniProtKB-KW"/>
</dbReference>
<accession>A0A9D5Q6H1</accession>